<dbReference type="GeneID" id="43683563"/>
<gene>
    <name evidence="8" type="ORF">EA26_10275</name>
</gene>
<dbReference type="Pfam" id="PF01292">
    <property type="entry name" value="Ni_hydr_CYTB"/>
    <property type="match status" value="1"/>
</dbReference>
<feature type="domain" description="Cytochrome b561 bacterial/Ni-hydrogenase" evidence="7">
    <location>
        <begin position="6"/>
        <end position="166"/>
    </location>
</feature>
<comment type="caution">
    <text evidence="8">The sequence shown here is derived from an EMBL/GenBank/DDBJ whole genome shotgun (WGS) entry which is preliminary data.</text>
</comment>
<keyword evidence="3 6" id="KW-0812">Transmembrane</keyword>
<dbReference type="InterPro" id="IPR011577">
    <property type="entry name" value="Cyt_b561_bac/Ni-Hgenase"/>
</dbReference>
<evidence type="ECO:0000256" key="3">
    <source>
        <dbReference type="ARBA" id="ARBA00022692"/>
    </source>
</evidence>
<evidence type="ECO:0000313" key="8">
    <source>
        <dbReference type="EMBL" id="KGK11669.1"/>
    </source>
</evidence>
<dbReference type="GO" id="GO:0005886">
    <property type="term" value="C:plasma membrane"/>
    <property type="evidence" value="ECO:0007669"/>
    <property type="project" value="UniProtKB-SubCell"/>
</dbReference>
<dbReference type="Proteomes" id="UP000029994">
    <property type="component" value="Unassembled WGS sequence"/>
</dbReference>
<dbReference type="RefSeq" id="WP_039427218.1">
    <property type="nucleotide sequence ID" value="NZ_CP061844.1"/>
</dbReference>
<evidence type="ECO:0000259" key="7">
    <source>
        <dbReference type="Pfam" id="PF01292"/>
    </source>
</evidence>
<dbReference type="EMBL" id="JMCG01000001">
    <property type="protein sequence ID" value="KGK11669.1"/>
    <property type="molecule type" value="Genomic_DNA"/>
</dbReference>
<feature type="transmembrane region" description="Helical" evidence="6">
    <location>
        <begin position="9"/>
        <end position="27"/>
    </location>
</feature>
<dbReference type="GO" id="GO:0009055">
    <property type="term" value="F:electron transfer activity"/>
    <property type="evidence" value="ECO:0007669"/>
    <property type="project" value="InterPro"/>
</dbReference>
<organism evidence="8 9">
    <name type="scientific">Vibrio navarrensis</name>
    <dbReference type="NCBI Taxonomy" id="29495"/>
    <lineage>
        <taxon>Bacteria</taxon>
        <taxon>Pseudomonadati</taxon>
        <taxon>Pseudomonadota</taxon>
        <taxon>Gammaproteobacteria</taxon>
        <taxon>Vibrionales</taxon>
        <taxon>Vibrionaceae</taxon>
        <taxon>Vibrio</taxon>
    </lineage>
</organism>
<feature type="transmembrane region" description="Helical" evidence="6">
    <location>
        <begin position="134"/>
        <end position="152"/>
    </location>
</feature>
<keyword evidence="2" id="KW-1003">Cell membrane</keyword>
<name>A0A099LVF9_9VIBR</name>
<reference evidence="8 9" key="1">
    <citation type="submission" date="2014-04" db="EMBL/GenBank/DDBJ databases">
        <title>Genome sequencing of Vibrio navarrensis strains.</title>
        <authorList>
            <person name="Gladney L.M."/>
            <person name="Katz L.S."/>
            <person name="Marino-Ramirez L."/>
            <person name="Jordan I.K."/>
        </authorList>
    </citation>
    <scope>NUCLEOTIDE SEQUENCE [LARGE SCALE GENOMIC DNA]</scope>
    <source>
        <strain evidence="8 9">ATCC 51183</strain>
    </source>
</reference>
<dbReference type="SUPFAM" id="SSF81342">
    <property type="entry name" value="Transmembrane di-heme cytochromes"/>
    <property type="match status" value="1"/>
</dbReference>
<evidence type="ECO:0000256" key="1">
    <source>
        <dbReference type="ARBA" id="ARBA00004651"/>
    </source>
</evidence>
<proteinExistence type="predicted"/>
<keyword evidence="9" id="KW-1185">Reference proteome</keyword>
<evidence type="ECO:0000256" key="2">
    <source>
        <dbReference type="ARBA" id="ARBA00022475"/>
    </source>
</evidence>
<dbReference type="InterPro" id="IPR051542">
    <property type="entry name" value="Hydrogenase_cytochrome"/>
</dbReference>
<protein>
    <submittedName>
        <fullName evidence="8">Cytochrome B</fullName>
    </submittedName>
</protein>
<feature type="transmembrane region" description="Helical" evidence="6">
    <location>
        <begin position="94"/>
        <end position="114"/>
    </location>
</feature>
<dbReference type="AlphaFoldDB" id="A0A099LVF9"/>
<dbReference type="Gene3D" id="1.20.950.20">
    <property type="entry name" value="Transmembrane di-heme cytochromes, Chain C"/>
    <property type="match status" value="1"/>
</dbReference>
<dbReference type="GO" id="GO:0020037">
    <property type="term" value="F:heme binding"/>
    <property type="evidence" value="ECO:0007669"/>
    <property type="project" value="TreeGrafter"/>
</dbReference>
<dbReference type="InterPro" id="IPR016174">
    <property type="entry name" value="Di-haem_cyt_TM"/>
</dbReference>
<evidence type="ECO:0000313" key="9">
    <source>
        <dbReference type="Proteomes" id="UP000029994"/>
    </source>
</evidence>
<accession>A0A099LVF9</accession>
<comment type="subcellular location">
    <subcellularLocation>
        <location evidence="1">Cell membrane</location>
        <topology evidence="1">Multi-pass membrane protein</topology>
    </subcellularLocation>
</comment>
<dbReference type="STRING" id="29495.EA26_10275"/>
<dbReference type="GO" id="GO:0022904">
    <property type="term" value="P:respiratory electron transport chain"/>
    <property type="evidence" value="ECO:0007669"/>
    <property type="project" value="InterPro"/>
</dbReference>
<keyword evidence="4 6" id="KW-1133">Transmembrane helix</keyword>
<keyword evidence="5 6" id="KW-0472">Membrane</keyword>
<dbReference type="PANTHER" id="PTHR30485:SF2">
    <property type="entry name" value="BLL0597 PROTEIN"/>
    <property type="match status" value="1"/>
</dbReference>
<feature type="transmembrane region" description="Helical" evidence="6">
    <location>
        <begin position="39"/>
        <end position="57"/>
    </location>
</feature>
<dbReference type="PANTHER" id="PTHR30485">
    <property type="entry name" value="NI/FE-HYDROGENASE 1 B-TYPE CYTOCHROME SUBUNIT"/>
    <property type="match status" value="1"/>
</dbReference>
<evidence type="ECO:0000256" key="5">
    <source>
        <dbReference type="ARBA" id="ARBA00023136"/>
    </source>
</evidence>
<evidence type="ECO:0000256" key="4">
    <source>
        <dbReference type="ARBA" id="ARBA00022989"/>
    </source>
</evidence>
<evidence type="ECO:0000256" key="6">
    <source>
        <dbReference type="SAM" id="Phobius"/>
    </source>
</evidence>
<dbReference type="eggNOG" id="COG3658">
    <property type="taxonomic scope" value="Bacteria"/>
</dbReference>
<sequence length="166" mass="18988">MTNTFKWDWVVRATHWMVALLFFANFFALEEGSDLHKWAGYLILLSVGIRLLWGLVVQSPARLSRFLPSPLAAVSHLKEVLSERQDRHLGHNPAGAVMIWLLWGLIIATAVSGWLMGSDMFWGEEWLEETHEVFANLTFIAVAVHLSAVILMSKWNRKNYIQSMLP</sequence>